<name>A0A239GAJ7_9ACTN</name>
<reference evidence="1 2" key="1">
    <citation type="submission" date="2017-06" db="EMBL/GenBank/DDBJ databases">
        <authorList>
            <person name="Kim H.J."/>
            <person name="Triplett B.A."/>
        </authorList>
    </citation>
    <scope>NUCLEOTIDE SEQUENCE [LARGE SCALE GENOMIC DNA]</scope>
    <source>
        <strain evidence="1 2">DSM 43151</strain>
    </source>
</reference>
<protein>
    <submittedName>
        <fullName evidence="1">Uncharacterized protein</fullName>
    </submittedName>
</protein>
<organism evidence="1 2">
    <name type="scientific">Actinoplanes regularis</name>
    <dbReference type="NCBI Taxonomy" id="52697"/>
    <lineage>
        <taxon>Bacteria</taxon>
        <taxon>Bacillati</taxon>
        <taxon>Actinomycetota</taxon>
        <taxon>Actinomycetes</taxon>
        <taxon>Micromonosporales</taxon>
        <taxon>Micromonosporaceae</taxon>
        <taxon>Actinoplanes</taxon>
    </lineage>
</organism>
<gene>
    <name evidence="1" type="ORF">SAMN06264365_120102</name>
</gene>
<sequence>MRCRPRCQDADVGAGEGTALLVGAALTDGIGVWDGMGSGGPVIWVGVGTGGMPRMGDGEEAEVPAGNGEAATVTVRVTTVLLITTTCEWVSLAGGAGWAA</sequence>
<dbReference type="RefSeq" id="WP_089297642.1">
    <property type="nucleotide sequence ID" value="NZ_BOMU01000091.1"/>
</dbReference>
<dbReference type="OrthoDB" id="10004548at2"/>
<evidence type="ECO:0000313" key="2">
    <source>
        <dbReference type="Proteomes" id="UP000198415"/>
    </source>
</evidence>
<keyword evidence="2" id="KW-1185">Reference proteome</keyword>
<dbReference type="EMBL" id="FZNR01000020">
    <property type="protein sequence ID" value="SNS66120.1"/>
    <property type="molecule type" value="Genomic_DNA"/>
</dbReference>
<accession>A0A239GAJ7</accession>
<dbReference type="Proteomes" id="UP000198415">
    <property type="component" value="Unassembled WGS sequence"/>
</dbReference>
<dbReference type="AlphaFoldDB" id="A0A239GAJ7"/>
<evidence type="ECO:0000313" key="1">
    <source>
        <dbReference type="EMBL" id="SNS66120.1"/>
    </source>
</evidence>
<proteinExistence type="predicted"/>